<dbReference type="InterPro" id="IPR013491">
    <property type="entry name" value="Tape_meas_N"/>
</dbReference>
<keyword evidence="1" id="KW-0812">Transmembrane</keyword>
<evidence type="ECO:0000313" key="4">
    <source>
        <dbReference type="Proteomes" id="UP001501645"/>
    </source>
</evidence>
<keyword evidence="1" id="KW-0472">Membrane</keyword>
<reference evidence="4" key="1">
    <citation type="journal article" date="2019" name="Int. J. Syst. Evol. Microbiol.">
        <title>The Global Catalogue of Microorganisms (GCM) 10K type strain sequencing project: providing services to taxonomists for standard genome sequencing and annotation.</title>
        <authorList>
            <consortium name="The Broad Institute Genomics Platform"/>
            <consortium name="The Broad Institute Genome Sequencing Center for Infectious Disease"/>
            <person name="Wu L."/>
            <person name="Ma J."/>
        </authorList>
    </citation>
    <scope>NUCLEOTIDE SEQUENCE [LARGE SCALE GENOMIC DNA]</scope>
    <source>
        <strain evidence="4">JCM 18537</strain>
    </source>
</reference>
<evidence type="ECO:0000259" key="2">
    <source>
        <dbReference type="Pfam" id="PF20155"/>
    </source>
</evidence>
<feature type="transmembrane region" description="Helical" evidence="1">
    <location>
        <begin position="376"/>
        <end position="396"/>
    </location>
</feature>
<dbReference type="RefSeq" id="WP_345438437.1">
    <property type="nucleotide sequence ID" value="NZ_BAABKO010000003.1"/>
</dbReference>
<accession>A0ABP9A7K4</accession>
<proteinExistence type="predicted"/>
<evidence type="ECO:0000256" key="1">
    <source>
        <dbReference type="SAM" id="Phobius"/>
    </source>
</evidence>
<sequence>MAFGSGAEIANAYVALGVKMPGARRDIQTALGQADVGGEGKKAGGLFTAGFAGAVGGIAASLTTTLTSAIGGLASEAIAASDATDKFKSTLDFAGLDTDTIDQLTKSTRDYADATVYDLAEIQNTTAQLAANGIDNYAELTEAAGNLNAVAGGNSDTFSSVAMMLTQTAGAGKLTTENWNQLADAIPGASGIIQKSLADAGAYTGNFRDAMAAGEITAEEFNAALLELGQNDAAVKAATSASTIEGAIGNLQATIVGGFSDMITSGKPAITEMINGLSDLIGMAFEVIDVIKVGFTGNLMEEDSILPLGLVQNLMAFGEFLRGAFDALGPFLGQLMEMLPLVSPLGLVFQLLAPLLPMIVAAFTQLTQILEPLVGNILQALLPTISGIAVVFAQLVAQVLPLLMPLLGEVATLFRALLTPILPLLPMLLQLVQAVLPILVTLFQALVPVIGGVVDALSSVLIPIINTLVDVLGGVITFLTGVFTGDWEKAWQGITDIFTSIFEGVGEIGKGVINGLIDIINGFTAGLNEVGNFVSDVTGGAVDFTIGAIPHLAEGGLVSRSSGGTLAVIGEGRYDEAVVPLSPQVLAALGGGGGGRSVEMNIHPSAGMDETVVGQVAASQLNFALRG</sequence>
<dbReference type="Pfam" id="PF20155">
    <property type="entry name" value="TMP_3"/>
    <property type="match status" value="1"/>
</dbReference>
<name>A0ABP9A7K4_9MICO</name>
<feature type="transmembrane region" description="Helical" evidence="1">
    <location>
        <begin position="434"/>
        <end position="454"/>
    </location>
</feature>
<protein>
    <submittedName>
        <fullName evidence="3">Tape measure protein</fullName>
    </submittedName>
</protein>
<evidence type="ECO:0000313" key="3">
    <source>
        <dbReference type="EMBL" id="GAA4774664.1"/>
    </source>
</evidence>
<feature type="transmembrane region" description="Helical" evidence="1">
    <location>
        <begin position="341"/>
        <end position="364"/>
    </location>
</feature>
<keyword evidence="4" id="KW-1185">Reference proteome</keyword>
<feature type="domain" description="Tape measure protein N-terminal" evidence="2">
    <location>
        <begin position="76"/>
        <end position="260"/>
    </location>
</feature>
<organism evidence="3 4">
    <name type="scientific">Microbacterium gilvum</name>
    <dbReference type="NCBI Taxonomy" id="1336204"/>
    <lineage>
        <taxon>Bacteria</taxon>
        <taxon>Bacillati</taxon>
        <taxon>Actinomycetota</taxon>
        <taxon>Actinomycetes</taxon>
        <taxon>Micrococcales</taxon>
        <taxon>Microbacteriaceae</taxon>
        <taxon>Microbacterium</taxon>
    </lineage>
</organism>
<keyword evidence="1" id="KW-1133">Transmembrane helix</keyword>
<gene>
    <name evidence="3" type="ORF">GCM10023351_18830</name>
</gene>
<dbReference type="NCBIfam" id="TIGR02675">
    <property type="entry name" value="tape_meas_nterm"/>
    <property type="match status" value="1"/>
</dbReference>
<dbReference type="EMBL" id="BAABKO010000003">
    <property type="protein sequence ID" value="GAA4774664.1"/>
    <property type="molecule type" value="Genomic_DNA"/>
</dbReference>
<dbReference type="Proteomes" id="UP001501645">
    <property type="component" value="Unassembled WGS sequence"/>
</dbReference>
<feature type="transmembrane region" description="Helical" evidence="1">
    <location>
        <begin position="460"/>
        <end position="483"/>
    </location>
</feature>
<comment type="caution">
    <text evidence="3">The sequence shown here is derived from an EMBL/GenBank/DDBJ whole genome shotgun (WGS) entry which is preliminary data.</text>
</comment>